<dbReference type="PIRSF" id="PIRSF020481">
    <property type="entry name" value="BAP"/>
    <property type="match status" value="1"/>
</dbReference>
<organism evidence="3 4">
    <name type="scientific">Breoghania corrubedonensis</name>
    <dbReference type="NCBI Taxonomy" id="665038"/>
    <lineage>
        <taxon>Bacteria</taxon>
        <taxon>Pseudomonadati</taxon>
        <taxon>Pseudomonadota</taxon>
        <taxon>Alphaproteobacteria</taxon>
        <taxon>Hyphomicrobiales</taxon>
        <taxon>Stappiaceae</taxon>
        <taxon>Breoghania</taxon>
    </lineage>
</organism>
<dbReference type="AlphaFoldDB" id="A0A2T5UR67"/>
<protein>
    <submittedName>
        <fullName evidence="3">Phage-related baseplate assembly protein</fullName>
    </submittedName>
</protein>
<sequence length="283" mass="29312">MTRFAAPDLTALAAPDVIETLDYEAIIVARLARLVELWPGYDVGALETDPLRIAQEAEGYFELLLRGRVNDAARAVLITHAAGSDLDHLAALFGTVRFSGESDADFRARVLLSLEAFAAAGPAGAYEYHARAADARVKGVGLSVPQPGAVTVAVLSREGDGTASADLVAAVRSRLMQDDIRPLTDAVTVKPATITAFEISVTLVVPAGPDPAVLQAAAKTALGTLAASRHQVGQAVYLSSIIAAAHVSNVQAVRVASPAADLVAAADEALWCSAITVAMEVLP</sequence>
<feature type="domain" description="Baseplate J-like central" evidence="1">
    <location>
        <begin position="119"/>
        <end position="191"/>
    </location>
</feature>
<dbReference type="InterPro" id="IPR058531">
    <property type="entry name" value="Baseplate_J_M"/>
</dbReference>
<dbReference type="Pfam" id="PF26078">
    <property type="entry name" value="Baseplate_J_M"/>
    <property type="match status" value="1"/>
</dbReference>
<gene>
    <name evidence="3" type="ORF">C8N35_11541</name>
</gene>
<accession>A0A2T5UR67</accession>
<dbReference type="OrthoDB" id="9793802at2"/>
<evidence type="ECO:0000259" key="1">
    <source>
        <dbReference type="Pfam" id="PF26078"/>
    </source>
</evidence>
<evidence type="ECO:0000313" key="4">
    <source>
        <dbReference type="Proteomes" id="UP000244081"/>
    </source>
</evidence>
<dbReference type="InterPro" id="IPR058530">
    <property type="entry name" value="Baseplate_J-like_C"/>
</dbReference>
<dbReference type="EMBL" id="QAYG01000015">
    <property type="protein sequence ID" value="PTW53921.1"/>
    <property type="molecule type" value="Genomic_DNA"/>
</dbReference>
<dbReference type="RefSeq" id="WP_107992053.1">
    <property type="nucleotide sequence ID" value="NZ_QAYG01000015.1"/>
</dbReference>
<dbReference type="Pfam" id="PF26079">
    <property type="entry name" value="Baseplate_J_C"/>
    <property type="match status" value="1"/>
</dbReference>
<comment type="caution">
    <text evidence="3">The sequence shown here is derived from an EMBL/GenBank/DDBJ whole genome shotgun (WGS) entry which is preliminary data.</text>
</comment>
<reference evidence="3 4" key="1">
    <citation type="submission" date="2018-04" db="EMBL/GenBank/DDBJ databases">
        <title>Genomic Encyclopedia of Archaeal and Bacterial Type Strains, Phase II (KMG-II): from individual species to whole genera.</title>
        <authorList>
            <person name="Goeker M."/>
        </authorList>
    </citation>
    <scope>NUCLEOTIDE SEQUENCE [LARGE SCALE GENOMIC DNA]</scope>
    <source>
        <strain evidence="3 4">DSM 23382</strain>
    </source>
</reference>
<evidence type="ECO:0000259" key="2">
    <source>
        <dbReference type="Pfam" id="PF26079"/>
    </source>
</evidence>
<keyword evidence="4" id="KW-1185">Reference proteome</keyword>
<name>A0A2T5UR67_9HYPH</name>
<dbReference type="Proteomes" id="UP000244081">
    <property type="component" value="Unassembled WGS sequence"/>
</dbReference>
<proteinExistence type="predicted"/>
<feature type="domain" description="Baseplate J-like C-terminal" evidence="2">
    <location>
        <begin position="198"/>
        <end position="277"/>
    </location>
</feature>
<evidence type="ECO:0000313" key="3">
    <source>
        <dbReference type="EMBL" id="PTW53921.1"/>
    </source>
</evidence>
<dbReference type="InterPro" id="IPR014507">
    <property type="entry name" value="Baseplate_assembly_J_pred"/>
</dbReference>